<evidence type="ECO:0000313" key="3">
    <source>
        <dbReference type="Proteomes" id="UP000499080"/>
    </source>
</evidence>
<reference evidence="2 3" key="1">
    <citation type="journal article" date="2019" name="Sci. Rep.">
        <title>Orb-weaving spider Araneus ventricosus genome elucidates the spidroin gene catalogue.</title>
        <authorList>
            <person name="Kono N."/>
            <person name="Nakamura H."/>
            <person name="Ohtoshi R."/>
            <person name="Moran D.A.P."/>
            <person name="Shinohara A."/>
            <person name="Yoshida Y."/>
            <person name="Fujiwara M."/>
            <person name="Mori M."/>
            <person name="Tomita M."/>
            <person name="Arakawa K."/>
        </authorList>
    </citation>
    <scope>NUCLEOTIDE SEQUENCE [LARGE SCALE GENOMIC DNA]</scope>
</reference>
<keyword evidence="3" id="KW-1185">Reference proteome</keyword>
<feature type="signal peptide" evidence="1">
    <location>
        <begin position="1"/>
        <end position="19"/>
    </location>
</feature>
<proteinExistence type="predicted"/>
<gene>
    <name evidence="2" type="ORF">AVEN_174664_1</name>
</gene>
<dbReference type="EMBL" id="BGPR01014185">
    <property type="protein sequence ID" value="GBN64104.1"/>
    <property type="molecule type" value="Genomic_DNA"/>
</dbReference>
<evidence type="ECO:0000256" key="1">
    <source>
        <dbReference type="SAM" id="SignalP"/>
    </source>
</evidence>
<organism evidence="2 3">
    <name type="scientific">Araneus ventricosus</name>
    <name type="common">Orbweaver spider</name>
    <name type="synonym">Epeira ventricosa</name>
    <dbReference type="NCBI Taxonomy" id="182803"/>
    <lineage>
        <taxon>Eukaryota</taxon>
        <taxon>Metazoa</taxon>
        <taxon>Ecdysozoa</taxon>
        <taxon>Arthropoda</taxon>
        <taxon>Chelicerata</taxon>
        <taxon>Arachnida</taxon>
        <taxon>Araneae</taxon>
        <taxon>Araneomorphae</taxon>
        <taxon>Entelegynae</taxon>
        <taxon>Araneoidea</taxon>
        <taxon>Araneidae</taxon>
        <taxon>Araneus</taxon>
    </lineage>
</organism>
<keyword evidence="1" id="KW-0732">Signal</keyword>
<dbReference type="Proteomes" id="UP000499080">
    <property type="component" value="Unassembled WGS sequence"/>
</dbReference>
<sequence>MQTWRVYHLCGADVTWVSCFVAFHLCGEDVTWVSCFVAFHLCGEDVTWGPSLRVSNSSLQAWKLTTAHYIVAPFQPTFDEKDHNSYHLLCRSFAVRNPKENQRSGHSMKRITILIIYFAAVLL</sequence>
<comment type="caution">
    <text evidence="2">The sequence shown here is derived from an EMBL/GenBank/DDBJ whole genome shotgun (WGS) entry which is preliminary data.</text>
</comment>
<feature type="chain" id="PRO_5021226256" evidence="1">
    <location>
        <begin position="20"/>
        <end position="123"/>
    </location>
</feature>
<dbReference type="AlphaFoldDB" id="A0A4Y2QL98"/>
<protein>
    <submittedName>
        <fullName evidence="2">Uncharacterized protein</fullName>
    </submittedName>
</protein>
<name>A0A4Y2QL98_ARAVE</name>
<accession>A0A4Y2QL98</accession>
<evidence type="ECO:0000313" key="2">
    <source>
        <dbReference type="EMBL" id="GBN64104.1"/>
    </source>
</evidence>